<dbReference type="EMBL" id="HBUF01506904">
    <property type="protein sequence ID" value="CAG6745772.1"/>
    <property type="molecule type" value="Transcribed_RNA"/>
</dbReference>
<dbReference type="EMBL" id="HBUF01506901">
    <property type="protein sequence ID" value="CAG6745743.1"/>
    <property type="molecule type" value="Transcribed_RNA"/>
</dbReference>
<dbReference type="AlphaFoldDB" id="A0A8D8ZGV3"/>
<reference evidence="1" key="1">
    <citation type="submission" date="2021-05" db="EMBL/GenBank/DDBJ databases">
        <authorList>
            <person name="Alioto T."/>
            <person name="Alioto T."/>
            <person name="Gomez Garrido J."/>
        </authorList>
    </citation>
    <scope>NUCLEOTIDE SEQUENCE</scope>
</reference>
<dbReference type="EMBL" id="HBUF01506912">
    <property type="protein sequence ID" value="CAG6745837.1"/>
    <property type="molecule type" value="Transcribed_RNA"/>
</dbReference>
<dbReference type="EMBL" id="HBUF01506903">
    <property type="protein sequence ID" value="CAG6745764.1"/>
    <property type="molecule type" value="Transcribed_RNA"/>
</dbReference>
<accession>A0A8D8ZGV3</accession>
<dbReference type="EMBL" id="HBUF01506911">
    <property type="protein sequence ID" value="CAG6745829.1"/>
    <property type="molecule type" value="Transcribed_RNA"/>
</dbReference>
<dbReference type="EMBL" id="HBUF01506906">
    <property type="protein sequence ID" value="CAG6745789.1"/>
    <property type="molecule type" value="Transcribed_RNA"/>
</dbReference>
<dbReference type="EMBL" id="HBUF01506902">
    <property type="protein sequence ID" value="CAG6745755.1"/>
    <property type="molecule type" value="Transcribed_RNA"/>
</dbReference>
<protein>
    <submittedName>
        <fullName evidence="1">Uncharacterized protein</fullName>
    </submittedName>
</protein>
<name>A0A8D8ZGV3_9HEMI</name>
<dbReference type="EMBL" id="HBUF01506920">
    <property type="protein sequence ID" value="CAG6745883.1"/>
    <property type="molecule type" value="Transcribed_RNA"/>
</dbReference>
<dbReference type="EMBL" id="HBUF01506908">
    <property type="protein sequence ID" value="CAG6745806.1"/>
    <property type="molecule type" value="Transcribed_RNA"/>
</dbReference>
<dbReference type="EMBL" id="HBUF01506905">
    <property type="protein sequence ID" value="CAG6745780.1"/>
    <property type="molecule type" value="Transcribed_RNA"/>
</dbReference>
<sequence length="137" mass="15554">MVDLTKVNTKNINYIVRGNNKTVDGIGVEYCEENWEGEERRGERKQEISYLLILRWWEVHDSTQIANDRKLGSLESNRDGPEGVYHGTEREVGRGGADHVVYESKKALEVVPAIEQANARRAREHGVKASLGFSLKM</sequence>
<proteinExistence type="predicted"/>
<dbReference type="EMBL" id="HBUF01506907">
    <property type="protein sequence ID" value="CAG6745798.1"/>
    <property type="molecule type" value="Transcribed_RNA"/>
</dbReference>
<dbReference type="EMBL" id="HBUF01506910">
    <property type="protein sequence ID" value="CAG6745822.1"/>
    <property type="molecule type" value="Transcribed_RNA"/>
</dbReference>
<evidence type="ECO:0000313" key="1">
    <source>
        <dbReference type="EMBL" id="CAG6745806.1"/>
    </source>
</evidence>
<dbReference type="EMBL" id="HBUF01506914">
    <property type="protein sequence ID" value="CAG6745854.1"/>
    <property type="molecule type" value="Transcribed_RNA"/>
</dbReference>
<dbReference type="EMBL" id="HBUF01506913">
    <property type="protein sequence ID" value="CAG6745845.1"/>
    <property type="molecule type" value="Transcribed_RNA"/>
</dbReference>
<dbReference type="EMBL" id="HBUF01506919">
    <property type="protein sequence ID" value="CAG6745874.1"/>
    <property type="molecule type" value="Transcribed_RNA"/>
</dbReference>
<dbReference type="EMBL" id="HBUF01506909">
    <property type="protein sequence ID" value="CAG6745814.1"/>
    <property type="molecule type" value="Transcribed_RNA"/>
</dbReference>
<organism evidence="1">
    <name type="scientific">Cacopsylla melanoneura</name>
    <dbReference type="NCBI Taxonomy" id="428564"/>
    <lineage>
        <taxon>Eukaryota</taxon>
        <taxon>Metazoa</taxon>
        <taxon>Ecdysozoa</taxon>
        <taxon>Arthropoda</taxon>
        <taxon>Hexapoda</taxon>
        <taxon>Insecta</taxon>
        <taxon>Pterygota</taxon>
        <taxon>Neoptera</taxon>
        <taxon>Paraneoptera</taxon>
        <taxon>Hemiptera</taxon>
        <taxon>Sternorrhyncha</taxon>
        <taxon>Psylloidea</taxon>
        <taxon>Psyllidae</taxon>
        <taxon>Psyllinae</taxon>
        <taxon>Cacopsylla</taxon>
    </lineage>
</organism>